<comment type="cofactor">
    <cofactor evidence="1">
        <name>Mg(2+)</name>
        <dbReference type="ChEBI" id="CHEBI:18420"/>
    </cofactor>
</comment>
<feature type="compositionally biased region" description="Low complexity" evidence="8">
    <location>
        <begin position="2137"/>
        <end position="2149"/>
    </location>
</feature>
<feature type="compositionally biased region" description="Basic and acidic residues" evidence="8">
    <location>
        <begin position="655"/>
        <end position="668"/>
    </location>
</feature>
<accession>A0A150R5U8</accession>
<evidence type="ECO:0000256" key="1">
    <source>
        <dbReference type="ARBA" id="ARBA00001946"/>
    </source>
</evidence>
<dbReference type="Proteomes" id="UP000075515">
    <property type="component" value="Unassembled WGS sequence"/>
</dbReference>
<feature type="region of interest" description="Disordered" evidence="8">
    <location>
        <begin position="1437"/>
        <end position="1459"/>
    </location>
</feature>
<dbReference type="GO" id="GO:0016779">
    <property type="term" value="F:nucleotidyltransferase activity"/>
    <property type="evidence" value="ECO:0007669"/>
    <property type="project" value="UniProtKB-KW"/>
</dbReference>
<feature type="region of interest" description="Disordered" evidence="8">
    <location>
        <begin position="544"/>
        <end position="681"/>
    </location>
</feature>
<feature type="region of interest" description="Disordered" evidence="8">
    <location>
        <begin position="1"/>
        <end position="26"/>
    </location>
</feature>
<dbReference type="Pfam" id="PF01743">
    <property type="entry name" value="PolyA_pol"/>
    <property type="match status" value="1"/>
</dbReference>
<dbReference type="GO" id="GO:0000049">
    <property type="term" value="F:tRNA binding"/>
    <property type="evidence" value="ECO:0007669"/>
    <property type="project" value="TreeGrafter"/>
</dbReference>
<dbReference type="GO" id="GO:0016579">
    <property type="term" value="P:protein deubiquitination"/>
    <property type="evidence" value="ECO:0007669"/>
    <property type="project" value="InterPro"/>
</dbReference>
<proteinExistence type="inferred from homology"/>
<feature type="region of interest" description="Disordered" evidence="8">
    <location>
        <begin position="2137"/>
        <end position="2183"/>
    </location>
</feature>
<name>A0A150R5U8_SORCE</name>
<evidence type="ECO:0000256" key="8">
    <source>
        <dbReference type="SAM" id="MobiDB-lite"/>
    </source>
</evidence>
<dbReference type="PANTHER" id="PTHR46173">
    <property type="entry name" value="CCA TRNA NUCLEOTIDYLTRANSFERASE 1, MITOCHONDRIAL"/>
    <property type="match status" value="1"/>
</dbReference>
<keyword evidence="4" id="KW-0548">Nucleotidyltransferase</keyword>
<dbReference type="InterPro" id="IPR001394">
    <property type="entry name" value="Peptidase_C19_UCH"/>
</dbReference>
<feature type="region of interest" description="Disordered" evidence="8">
    <location>
        <begin position="306"/>
        <end position="328"/>
    </location>
</feature>
<evidence type="ECO:0000259" key="9">
    <source>
        <dbReference type="PROSITE" id="PS50235"/>
    </source>
</evidence>
<dbReference type="Gene3D" id="3.90.70.10">
    <property type="entry name" value="Cysteine proteinases"/>
    <property type="match status" value="1"/>
</dbReference>
<feature type="compositionally biased region" description="Basic and acidic residues" evidence="8">
    <location>
        <begin position="2244"/>
        <end position="2256"/>
    </location>
</feature>
<dbReference type="InterPro" id="IPR038765">
    <property type="entry name" value="Papain-like_cys_pep_sf"/>
</dbReference>
<reference evidence="10 11" key="1">
    <citation type="submission" date="2014-02" db="EMBL/GenBank/DDBJ databases">
        <title>The small core and large imbalanced accessory genome model reveals a collaborative survival strategy of Sorangium cellulosum strains in nature.</title>
        <authorList>
            <person name="Han K."/>
            <person name="Peng R."/>
            <person name="Blom J."/>
            <person name="Li Y.-Z."/>
        </authorList>
    </citation>
    <scope>NUCLEOTIDE SEQUENCE [LARGE SCALE GENOMIC DNA]</scope>
    <source>
        <strain evidence="10 11">So0149</strain>
    </source>
</reference>
<evidence type="ECO:0000256" key="7">
    <source>
        <dbReference type="RuleBase" id="RU003953"/>
    </source>
</evidence>
<dbReference type="SUPFAM" id="SSF81301">
    <property type="entry name" value="Nucleotidyltransferase"/>
    <property type="match status" value="1"/>
</dbReference>
<dbReference type="GO" id="GO:0046872">
    <property type="term" value="F:metal ion binding"/>
    <property type="evidence" value="ECO:0007669"/>
    <property type="project" value="UniProtKB-KW"/>
</dbReference>
<dbReference type="InterPro" id="IPR050264">
    <property type="entry name" value="Bact_CCA-adding_enz_type3_sf"/>
</dbReference>
<dbReference type="CDD" id="cd02257">
    <property type="entry name" value="Peptidase_C19"/>
    <property type="match status" value="1"/>
</dbReference>
<dbReference type="GO" id="GO:0004843">
    <property type="term" value="F:cysteine-type deubiquitinase activity"/>
    <property type="evidence" value="ECO:0007669"/>
    <property type="project" value="InterPro"/>
</dbReference>
<feature type="region of interest" description="Disordered" evidence="8">
    <location>
        <begin position="382"/>
        <end position="411"/>
    </location>
</feature>
<dbReference type="InterPro" id="IPR002646">
    <property type="entry name" value="PolA_pol_head_dom"/>
</dbReference>
<dbReference type="Gene3D" id="3.30.460.10">
    <property type="entry name" value="Beta Polymerase, domain 2"/>
    <property type="match status" value="1"/>
</dbReference>
<protein>
    <recommendedName>
        <fullName evidence="9">USP domain-containing protein</fullName>
    </recommendedName>
</protein>
<dbReference type="EMBL" id="JEMC01004131">
    <property type="protein sequence ID" value="KYF75541.1"/>
    <property type="molecule type" value="Genomic_DNA"/>
</dbReference>
<dbReference type="SUPFAM" id="SSF54001">
    <property type="entry name" value="Cysteine proteinases"/>
    <property type="match status" value="1"/>
</dbReference>
<keyword evidence="6" id="KW-0460">Magnesium</keyword>
<feature type="compositionally biased region" description="Polar residues" evidence="8">
    <location>
        <begin position="2164"/>
        <end position="2179"/>
    </location>
</feature>
<evidence type="ECO:0000256" key="2">
    <source>
        <dbReference type="ARBA" id="ARBA00022679"/>
    </source>
</evidence>
<evidence type="ECO:0000256" key="3">
    <source>
        <dbReference type="ARBA" id="ARBA00022694"/>
    </source>
</evidence>
<feature type="domain" description="USP" evidence="9">
    <location>
        <begin position="1815"/>
        <end position="2110"/>
    </location>
</feature>
<dbReference type="InterPro" id="IPR028889">
    <property type="entry name" value="USP"/>
</dbReference>
<feature type="compositionally biased region" description="Low complexity" evidence="8">
    <location>
        <begin position="427"/>
        <end position="445"/>
    </location>
</feature>
<feature type="region of interest" description="Disordered" evidence="8">
    <location>
        <begin position="1788"/>
        <end position="1811"/>
    </location>
</feature>
<sequence length="2263" mass="245080">MDGESMAVDPLPHADSAQVEPRAPSQGKTLDELLRALDEQSRAWSGPANDALRQQVANSLTGLLESLNVDRAIVDRLRELIENPASLSQSAFSSCGVTSALYTTLKGDLATTSHLVVALFTGRLLGRLAQAPGARELGAQPNADRAVLSEDLDILRRVMTGEIPRALGPAPTRPLVNGLKTAGAKRGALTKAADRQQLDRHLLDHLLSRGLVELLGQDTVAQHGKRTDGAKQAGVAAAQGDMLLSANSIASLMSDALGADVAVMSGDLSEGDVARINETLGRTDRPGFAVATVANGKALWEAAKRHRDGGGAAPQAPAPLAPLGKGEAESRHHFAIDGEITADGDAFIVPVQTWGQSFPIRVAKADMPRLFEVITFGTYPPPRAPDPSASVEQKAPAHLASRGSSGTAREGADTADLLAGAPVKQDGASAARGPAAASGRPSSGSVQRMSSGLYQALQESVPQQRLNQAMHLVDDIIGARLLPQILDILPIEPAAAKRLAEEIVEKWLVFHPGVRQLPPGELQRQLAAHVEVVVRTLKRDQGLRAIGRDNDAEEEGSSTGETPPAAAKTNDPQLPERSPGAPVDTNPPPGEPESDDESDSDESESDDESDSDESESDDESDGDESESDDENESDGDESEGEENPFGGLEIDLEPDVGKHKAEQREKQNHKQLKKPKREGPAQKAIPEWLWGVPPYEHLQNRLIERFDDDTVQRALTGLLATEKGSSTTLARFLNNRIKGSPEGKDPEAAFKRVLDGYRNAENRRLAFDVAKALGALDALEGRQGLDLAALREPPPPPQKGDEETPRAILKRAKEGRWVTTEELGVIQRSIGERAFAGMLARAMDKGKVANTRGIIEQLVRHAERLSDPELSPPLTSTSLVVDSNLVADLLTPLDQLSPARRDIRDQLESLIRDHKITDLRLANINIGELFQHDDIIGSTFTTADGRVLPWYGIRVDRGRRGAMAHYDEGFEQLTRGSVGEKKGSADRSMLADAFFSERAGEGDATPVPHFATNDNGILTPLLHFAGIDAAERREKPFDKFVEEKTGGTTYFSPKVQGREIKAHAILTQRRQAPPAPEGAAPARSEPIGASLLDTPVGSTLRVHDLISLISTSGFGVYFVGGAVRDALSGITPRDVDLKTNMPMSRLEEALRREYPSLPVTTIPDLGLLQVGGGDNVVDITAGDDTSAPGPFDVMADAQKRDFRMNAIYLDKDGYVVDPLDGIEDQLLGRLRFVADPGPGATVEERQRAVVEHLHKAPWNLGRALKFYRRGYVLEPEILNALRDNAESIIDSMKKREAPLRDKSLFLHQTRAKSPDELLETMEVLGFPRGAMHRLIPDEKAGRFDDESFAYDHDILPRWRDTPDNDARDYPLGAPEMKVDVATGRIYQYRFHALLPPRPGQAAERVIIDVDLSDHNQPGHNAPHYHVYRWRDRDGKAKWDKKKNGFSDTGQPGRPRIDGDYYRGPQPWRFDEELDSTSDDFLADAERLITDAGIQFTTIGDQIDLGGQVRLHRDRLRELHDRGQLGKLITLVQNLNDGIAWSPRDQATADLSGSHRGQERLRFKPQLDQVEPFLRDSGIEDPRSIGIFAERGQMRHDALLRLYDLVSGEVRPDLRRPAAAFALERASSYNEFVERFEFYIASMQDNLSGADVEALWQAQRQAAQEAGAVGDVTLGDGDELRERLAAAASELRFESASTAAYHAKKHAADFLTPAELQTASQADVVRRYLDAARDVVRNATAIEARTDETGATNVVLWHGANKAIARVRPDGTAHLLTSYAHDRRDIAPAAASTPPAGTVAKSASRSGAPSSQVSNTGIVNIGNSCFLSAGLTMLAHTDAYYDLFAPREGEDLDAAGPRLRSAVRPILEQIRAGTLVGADTMRALDEVLRDTGVLNASSRTTQQDPSEVLFRRLFERASLDTAGVTLAQRQRTDWRGVDLLETGETVRDRTSLDDNPVWDSAQPDVVLSPLVNGSRTLQQALDAHFGASTMDDVAAVRQGRTVRGSPSRQLLVDSANNTPRAVTIALQRGDGENEGSVDVPEWLDVNGRWYRLNVVVNHHGPTGDAGHYTAMTRNAATGQWQVRDDRTVSDADPRAAAERRNRGYLFTFERVDAANGPDAAAAAAAARIVGTALAPLPGAPSSSAATSGATEPDGGAPADRLGSFSPWNGASEATQGQETSRATDATAALDAVTVPPEIDALVRTLVKKSDAWSSPRTQADKQEAIALVTELLQQLGMDAKVVDRAGEQGKDSPDSEHSTCTCVR</sequence>
<dbReference type="PANTHER" id="PTHR46173:SF1">
    <property type="entry name" value="CCA TRNA NUCLEOTIDYLTRANSFERASE 1, MITOCHONDRIAL"/>
    <property type="match status" value="1"/>
</dbReference>
<evidence type="ECO:0000313" key="10">
    <source>
        <dbReference type="EMBL" id="KYF75541.1"/>
    </source>
</evidence>
<keyword evidence="7" id="KW-0694">RNA-binding</keyword>
<keyword evidence="3" id="KW-0819">tRNA processing</keyword>
<dbReference type="Pfam" id="PF00443">
    <property type="entry name" value="UCH"/>
    <property type="match status" value="1"/>
</dbReference>
<evidence type="ECO:0000256" key="5">
    <source>
        <dbReference type="ARBA" id="ARBA00022723"/>
    </source>
</evidence>
<evidence type="ECO:0000256" key="6">
    <source>
        <dbReference type="ARBA" id="ARBA00022842"/>
    </source>
</evidence>
<feature type="region of interest" description="Disordered" evidence="8">
    <location>
        <begin position="425"/>
        <end position="450"/>
    </location>
</feature>
<feature type="region of interest" description="Disordered" evidence="8">
    <location>
        <begin position="1069"/>
        <end position="1088"/>
    </location>
</feature>
<feature type="compositionally biased region" description="Polar residues" evidence="8">
    <location>
        <begin position="1800"/>
        <end position="1811"/>
    </location>
</feature>
<keyword evidence="2 7" id="KW-0808">Transferase</keyword>
<feature type="compositionally biased region" description="Acidic residues" evidence="8">
    <location>
        <begin position="592"/>
        <end position="642"/>
    </location>
</feature>
<dbReference type="InterPro" id="IPR043519">
    <property type="entry name" value="NT_sf"/>
</dbReference>
<organism evidence="10 11">
    <name type="scientific">Sorangium cellulosum</name>
    <name type="common">Polyangium cellulosum</name>
    <dbReference type="NCBI Taxonomy" id="56"/>
    <lineage>
        <taxon>Bacteria</taxon>
        <taxon>Pseudomonadati</taxon>
        <taxon>Myxococcota</taxon>
        <taxon>Polyangia</taxon>
        <taxon>Polyangiales</taxon>
        <taxon>Polyangiaceae</taxon>
        <taxon>Sorangium</taxon>
    </lineage>
</organism>
<comment type="caution">
    <text evidence="10">The sequence shown here is derived from an EMBL/GenBank/DDBJ whole genome shotgun (WGS) entry which is preliminary data.</text>
</comment>
<feature type="compositionally biased region" description="Low complexity" evidence="8">
    <location>
        <begin position="1077"/>
        <end position="1086"/>
    </location>
</feature>
<dbReference type="PROSITE" id="PS50235">
    <property type="entry name" value="USP_3"/>
    <property type="match status" value="1"/>
</dbReference>
<dbReference type="GO" id="GO:0008033">
    <property type="term" value="P:tRNA processing"/>
    <property type="evidence" value="ECO:0007669"/>
    <property type="project" value="UniProtKB-KW"/>
</dbReference>
<feature type="region of interest" description="Disordered" evidence="8">
    <location>
        <begin position="2244"/>
        <end position="2263"/>
    </location>
</feature>
<evidence type="ECO:0000313" key="11">
    <source>
        <dbReference type="Proteomes" id="UP000075515"/>
    </source>
</evidence>
<evidence type="ECO:0000256" key="4">
    <source>
        <dbReference type="ARBA" id="ARBA00022695"/>
    </source>
</evidence>
<keyword evidence="5" id="KW-0479">Metal-binding</keyword>
<gene>
    <name evidence="10" type="ORF">BE18_34295</name>
</gene>
<comment type="similarity">
    <text evidence="7">Belongs to the tRNA nucleotidyltransferase/poly(A) polymerase family.</text>
</comment>